<dbReference type="AlphaFoldDB" id="I5ASQ0"/>
<organism evidence="2 3">
    <name type="scientific">Eubacterium cellulosolvens (strain ATCC 43171 / JCM 9499 / 6)</name>
    <name type="common">Cillobacterium cellulosolvens</name>
    <dbReference type="NCBI Taxonomy" id="633697"/>
    <lineage>
        <taxon>Bacteria</taxon>
        <taxon>Bacillati</taxon>
        <taxon>Bacillota</taxon>
        <taxon>Clostridia</taxon>
        <taxon>Eubacteriales</taxon>
        <taxon>Eubacteriaceae</taxon>
        <taxon>Eubacterium</taxon>
    </lineage>
</organism>
<proteinExistence type="predicted"/>
<evidence type="ECO:0000313" key="2">
    <source>
        <dbReference type="EMBL" id="EIM56823.1"/>
    </source>
</evidence>
<dbReference type="HOGENOM" id="CLU_2381809_0_0_9"/>
<keyword evidence="1" id="KW-0812">Transmembrane</keyword>
<protein>
    <submittedName>
        <fullName evidence="2">Uncharacterized protein</fullName>
    </submittedName>
</protein>
<keyword evidence="1" id="KW-0472">Membrane</keyword>
<reference evidence="2 3" key="2">
    <citation type="submission" date="2012-02" db="EMBL/GenBank/DDBJ databases">
        <title>Improved High-Quality Draft sequence of Eubacterium cellulosolvens 6.</title>
        <authorList>
            <consortium name="US DOE Joint Genome Institute"/>
            <person name="Lucas S."/>
            <person name="Han J."/>
            <person name="Lapidus A."/>
            <person name="Cheng J.-F."/>
            <person name="Goodwin L."/>
            <person name="Pitluck S."/>
            <person name="Peters L."/>
            <person name="Mikhailova N."/>
            <person name="Gu W."/>
            <person name="Detter J.C."/>
            <person name="Han C."/>
            <person name="Tapia R."/>
            <person name="Land M."/>
            <person name="Hauser L."/>
            <person name="Kyrpides N."/>
            <person name="Ivanova N."/>
            <person name="Pagani I."/>
            <person name="Johnson E."/>
            <person name="Mukhopadhyay B."/>
            <person name="Anderson I."/>
            <person name="Woyke T."/>
        </authorList>
    </citation>
    <scope>NUCLEOTIDE SEQUENCE [LARGE SCALE GENOMIC DNA]</scope>
    <source>
        <strain evidence="2 3">6</strain>
    </source>
</reference>
<evidence type="ECO:0000256" key="1">
    <source>
        <dbReference type="SAM" id="Phobius"/>
    </source>
</evidence>
<dbReference type="Proteomes" id="UP000005753">
    <property type="component" value="Chromosome"/>
</dbReference>
<sequence length="94" mass="10957">MIRTKKEDSLTRIWGVNLLFYGIVLTLSLTLRGGGRVMQREHLEAEDERASIVRVRETCLNALCTSPEGHWDKVHEFWRSTRNKRRSAEDESDV</sequence>
<gene>
    <name evidence="2" type="ORF">EubceDRAFT1_0998</name>
</gene>
<name>I5ASQ0_EUBC6</name>
<accession>I5ASQ0</accession>
<dbReference type="STRING" id="633697.EubceDRAFT1_0998"/>
<feature type="transmembrane region" description="Helical" evidence="1">
    <location>
        <begin position="12"/>
        <end position="31"/>
    </location>
</feature>
<keyword evidence="1" id="KW-1133">Transmembrane helix</keyword>
<keyword evidence="3" id="KW-1185">Reference proteome</keyword>
<evidence type="ECO:0000313" key="3">
    <source>
        <dbReference type="Proteomes" id="UP000005753"/>
    </source>
</evidence>
<reference evidence="2 3" key="1">
    <citation type="submission" date="2010-08" db="EMBL/GenBank/DDBJ databases">
        <authorList>
            <consortium name="US DOE Joint Genome Institute (JGI-PGF)"/>
            <person name="Lucas S."/>
            <person name="Copeland A."/>
            <person name="Lapidus A."/>
            <person name="Cheng J.-F."/>
            <person name="Bruce D."/>
            <person name="Goodwin L."/>
            <person name="Pitluck S."/>
            <person name="Land M.L."/>
            <person name="Hauser L."/>
            <person name="Chang Y.-J."/>
            <person name="Anderson I.J."/>
            <person name="Johnson E."/>
            <person name="Mulhopadhyay B."/>
            <person name="Kyrpides N."/>
            <person name="Woyke T.J."/>
        </authorList>
    </citation>
    <scope>NUCLEOTIDE SEQUENCE [LARGE SCALE GENOMIC DNA]</scope>
    <source>
        <strain evidence="2 3">6</strain>
    </source>
</reference>
<dbReference type="EMBL" id="CM001487">
    <property type="protein sequence ID" value="EIM56823.1"/>
    <property type="molecule type" value="Genomic_DNA"/>
</dbReference>